<evidence type="ECO:0000313" key="2">
    <source>
        <dbReference type="Proteomes" id="UP001206357"/>
    </source>
</evidence>
<dbReference type="AlphaFoldDB" id="A0AAW5LTX0"/>
<sequence length="208" mass="23762">MRFEQEKETSNQKALRLTLWILCFFSLGFALVNIPRPGDIPGIKQIKQEIKSTDKQIIATRNEAESNSPLAATNNFNLIEQEKVAHDKLSEGLRTTFGGLKTKEDFDHKKDDIQKLMGKKFTNFFVVYNPDTQYVKNDNVHVYFSNVTNIHNAKIFAYTQYQVKKGNESEPLSLGFEFDYDLATQKVNSYKIITFSTTDVLASEGSNL</sequence>
<evidence type="ECO:0000313" key="1">
    <source>
        <dbReference type="EMBL" id="MCR1915397.1"/>
    </source>
</evidence>
<proteinExistence type="predicted"/>
<reference evidence="1" key="1">
    <citation type="submission" date="2022-07" db="EMBL/GenBank/DDBJ databases">
        <title>Enhanced cultured diversity of the mouse gut microbiota enables custom-made synthetic communities.</title>
        <authorList>
            <person name="Afrizal A."/>
        </authorList>
    </citation>
    <scope>NUCLEOTIDE SEQUENCE</scope>
    <source>
        <strain evidence="1">DSM 100219</strain>
    </source>
</reference>
<protein>
    <submittedName>
        <fullName evidence="1">Uncharacterized protein</fullName>
    </submittedName>
</protein>
<dbReference type="Proteomes" id="UP001206357">
    <property type="component" value="Unassembled WGS sequence"/>
</dbReference>
<dbReference type="EMBL" id="JANKAU010000010">
    <property type="protein sequence ID" value="MCR1915397.1"/>
    <property type="molecule type" value="Genomic_DNA"/>
</dbReference>
<dbReference type="RefSeq" id="WP_257579183.1">
    <property type="nucleotide sequence ID" value="NZ_JANKAU010000010.1"/>
</dbReference>
<name>A0AAW5LTX0_LACJH</name>
<organism evidence="1 2">
    <name type="scientific">Lactobacillus johnsonii</name>
    <dbReference type="NCBI Taxonomy" id="33959"/>
    <lineage>
        <taxon>Bacteria</taxon>
        <taxon>Bacillati</taxon>
        <taxon>Bacillota</taxon>
        <taxon>Bacilli</taxon>
        <taxon>Lactobacillales</taxon>
        <taxon>Lactobacillaceae</taxon>
        <taxon>Lactobacillus</taxon>
    </lineage>
</organism>
<accession>A0AAW5LTX0</accession>
<comment type="caution">
    <text evidence="1">The sequence shown here is derived from an EMBL/GenBank/DDBJ whole genome shotgun (WGS) entry which is preliminary data.</text>
</comment>
<gene>
    <name evidence="1" type="ORF">NSA17_08135</name>
</gene>